<dbReference type="Gene3D" id="3.30.2320.30">
    <property type="entry name" value="ATP synthase, E subunit, C-terminal"/>
    <property type="match status" value="1"/>
</dbReference>
<evidence type="ECO:0000313" key="5">
    <source>
        <dbReference type="Proteomes" id="UP000824165"/>
    </source>
</evidence>
<reference evidence="4" key="1">
    <citation type="submission" date="2020-10" db="EMBL/GenBank/DDBJ databases">
        <authorList>
            <person name="Gilroy R."/>
        </authorList>
    </citation>
    <scope>NUCLEOTIDE SEQUENCE</scope>
    <source>
        <strain evidence="4">CHK181-108</strain>
    </source>
</reference>
<keyword evidence="3" id="KW-0406">Ion transport</keyword>
<dbReference type="InterPro" id="IPR002842">
    <property type="entry name" value="ATPase_V1_Esu"/>
</dbReference>
<dbReference type="EMBL" id="DVLU01000083">
    <property type="protein sequence ID" value="HIT85854.1"/>
    <property type="molecule type" value="Genomic_DNA"/>
</dbReference>
<dbReference type="AlphaFoldDB" id="A0A9D1H5Z4"/>
<evidence type="ECO:0000256" key="2">
    <source>
        <dbReference type="ARBA" id="ARBA00022448"/>
    </source>
</evidence>
<evidence type="ECO:0000256" key="3">
    <source>
        <dbReference type="ARBA" id="ARBA00023065"/>
    </source>
</evidence>
<dbReference type="InterPro" id="IPR038495">
    <property type="entry name" value="ATPase_E_C"/>
</dbReference>
<keyword evidence="2" id="KW-0813">Transport</keyword>
<dbReference type="GO" id="GO:0033178">
    <property type="term" value="C:proton-transporting two-sector ATPase complex, catalytic domain"/>
    <property type="evidence" value="ECO:0007669"/>
    <property type="project" value="InterPro"/>
</dbReference>
<evidence type="ECO:0000313" key="4">
    <source>
        <dbReference type="EMBL" id="HIT85854.1"/>
    </source>
</evidence>
<gene>
    <name evidence="4" type="ORF">IAA60_08125</name>
</gene>
<accession>A0A9D1H5Z4</accession>
<sequence length="201" mass="23008">MENLKEKLNTFTSLVLDDAGTKRDELLEKIKKKHDTWVDAKETEFLEEAYKLIQHSITDAKKSANEKVLQEELEARKKLLLTRERIVNEVMEAAAEKLKAFTKTEEYGKWLPDKIEKAVFEVGKGPKTVYISSDDLRFKNQIEKLSNDGGEISVEAAGEKDFLGGAKVFNTERRVSVDYSFKEMLAEEKRNFLQRSGLTIG</sequence>
<dbReference type="GO" id="GO:0046961">
    <property type="term" value="F:proton-transporting ATPase activity, rotational mechanism"/>
    <property type="evidence" value="ECO:0007669"/>
    <property type="project" value="InterPro"/>
</dbReference>
<comment type="caution">
    <text evidence="4">The sequence shown here is derived from an EMBL/GenBank/DDBJ whole genome shotgun (WGS) entry which is preliminary data.</text>
</comment>
<proteinExistence type="inferred from homology"/>
<protein>
    <submittedName>
        <fullName evidence="4">V-type ATP synthase subunit E</fullName>
    </submittedName>
</protein>
<organism evidence="4 5">
    <name type="scientific">Candidatus Ornithomonoglobus intestinigallinarum</name>
    <dbReference type="NCBI Taxonomy" id="2840894"/>
    <lineage>
        <taxon>Bacteria</taxon>
        <taxon>Bacillati</taxon>
        <taxon>Bacillota</taxon>
        <taxon>Clostridia</taxon>
        <taxon>Candidatus Ornithomonoglobus</taxon>
    </lineage>
</organism>
<name>A0A9D1H5Z4_9FIRM</name>
<evidence type="ECO:0000256" key="1">
    <source>
        <dbReference type="ARBA" id="ARBA00005901"/>
    </source>
</evidence>
<dbReference type="Proteomes" id="UP000824165">
    <property type="component" value="Unassembled WGS sequence"/>
</dbReference>
<dbReference type="SUPFAM" id="SSF160527">
    <property type="entry name" value="V-type ATPase subunit E-like"/>
    <property type="match status" value="1"/>
</dbReference>
<reference evidence="4" key="2">
    <citation type="journal article" date="2021" name="PeerJ">
        <title>Extensive microbial diversity within the chicken gut microbiome revealed by metagenomics and culture.</title>
        <authorList>
            <person name="Gilroy R."/>
            <person name="Ravi A."/>
            <person name="Getino M."/>
            <person name="Pursley I."/>
            <person name="Horton D.L."/>
            <person name="Alikhan N.F."/>
            <person name="Baker D."/>
            <person name="Gharbi K."/>
            <person name="Hall N."/>
            <person name="Watson M."/>
            <person name="Adriaenssens E.M."/>
            <person name="Foster-Nyarko E."/>
            <person name="Jarju S."/>
            <person name="Secka A."/>
            <person name="Antonio M."/>
            <person name="Oren A."/>
            <person name="Chaudhuri R.R."/>
            <person name="La Ragione R."/>
            <person name="Hildebrand F."/>
            <person name="Pallen M.J."/>
        </authorList>
    </citation>
    <scope>NUCLEOTIDE SEQUENCE</scope>
    <source>
        <strain evidence="4">CHK181-108</strain>
    </source>
</reference>
<comment type="similarity">
    <text evidence="1">Belongs to the V-ATPase E subunit family.</text>
</comment>
<dbReference type="Pfam" id="PF01991">
    <property type="entry name" value="vATP-synt_E"/>
    <property type="match status" value="1"/>
</dbReference>